<evidence type="ECO:0000256" key="9">
    <source>
        <dbReference type="ARBA" id="ARBA00030757"/>
    </source>
</evidence>
<gene>
    <name evidence="13" type="ORF">Smic_24920</name>
</gene>
<dbReference type="SUPFAM" id="SSF53335">
    <property type="entry name" value="S-adenosyl-L-methionine-dependent methyltransferases"/>
    <property type="match status" value="1"/>
</dbReference>
<dbReference type="GO" id="GO:0032259">
    <property type="term" value="P:methylation"/>
    <property type="evidence" value="ECO:0007669"/>
    <property type="project" value="UniProtKB-KW"/>
</dbReference>
<dbReference type="Proteomes" id="UP000498740">
    <property type="component" value="Unassembled WGS sequence"/>
</dbReference>
<evidence type="ECO:0000256" key="5">
    <source>
        <dbReference type="ARBA" id="ARBA00022490"/>
    </source>
</evidence>
<dbReference type="PANTHER" id="PTHR11579">
    <property type="entry name" value="PROTEIN-L-ISOASPARTATE O-METHYLTRANSFERASE"/>
    <property type="match status" value="1"/>
</dbReference>
<dbReference type="Gene3D" id="3.40.50.150">
    <property type="entry name" value="Vaccinia Virus protein VP39"/>
    <property type="match status" value="1"/>
</dbReference>
<comment type="subcellular location">
    <subcellularLocation>
        <location evidence="1">Cytoplasm</location>
    </subcellularLocation>
</comment>
<reference evidence="13 14" key="1">
    <citation type="submission" date="2020-05" db="EMBL/GenBank/DDBJ databases">
        <title>Whole genome shotgun sequence of Streptomyces microflavus NBRC 13062.</title>
        <authorList>
            <person name="Komaki H."/>
            <person name="Tamura T."/>
        </authorList>
    </citation>
    <scope>NUCLEOTIDE SEQUENCE [LARGE SCALE GENOMIC DNA]</scope>
    <source>
        <strain evidence="13 14">NBRC 13062</strain>
    </source>
</reference>
<dbReference type="GO" id="GO:0004719">
    <property type="term" value="F:protein-L-isoaspartate (D-aspartate) O-methyltransferase activity"/>
    <property type="evidence" value="ECO:0007669"/>
    <property type="project" value="UniProtKB-EC"/>
</dbReference>
<accession>A0A7J0CN71</accession>
<evidence type="ECO:0000256" key="3">
    <source>
        <dbReference type="ARBA" id="ARBA00011890"/>
    </source>
</evidence>
<sequence length="363" mass="38851">MAGTIPPGPVASAAPPQDSGGMGAHREVPSEADTDAEAGTGADTDAEADAAHQALVRDIVAQGGLTDPAWRAAFEQVPRHLFVPYYYVHGSRGYERLWGEDPDPVRRRRWLRGVYGDEPLATRMRDGELISSSSQPSLMALMLDALDVRDGHTVLEIGTGPGYNAALLSHRLGAPAVTSVDLDPEITDAARSHLAAAGYRPTVVTGDGARGSPQQAPYDRIIATCTLPSVPPAWPEQCSPGARILAPVATGLVSLEVRATAHGRRAEGHFLHTPAYFVPLRGASPLPGPVARSGGVPRRAIGNELFRFLLTLTAGSLDPHEALSLWEREERPQRERYGITVADGRQWAWLDDPEGPYTWPLAG</sequence>
<evidence type="ECO:0000256" key="2">
    <source>
        <dbReference type="ARBA" id="ARBA00005369"/>
    </source>
</evidence>
<evidence type="ECO:0000256" key="4">
    <source>
        <dbReference type="ARBA" id="ARBA00013346"/>
    </source>
</evidence>
<comment type="similarity">
    <text evidence="2">Belongs to the methyltransferase superfamily. L-isoaspartyl/D-aspartyl protein methyltransferase family.</text>
</comment>
<feature type="region of interest" description="Disordered" evidence="12">
    <location>
        <begin position="1"/>
        <end position="41"/>
    </location>
</feature>
<keyword evidence="5" id="KW-0963">Cytoplasm</keyword>
<name>A0A7J0CN71_STRMI</name>
<dbReference type="EMBL" id="BLWD01000001">
    <property type="protein sequence ID" value="GFN03936.1"/>
    <property type="molecule type" value="Genomic_DNA"/>
</dbReference>
<dbReference type="GO" id="GO:0005737">
    <property type="term" value="C:cytoplasm"/>
    <property type="evidence" value="ECO:0007669"/>
    <property type="project" value="UniProtKB-SubCell"/>
</dbReference>
<keyword evidence="8" id="KW-0949">S-adenosyl-L-methionine</keyword>
<evidence type="ECO:0000256" key="8">
    <source>
        <dbReference type="ARBA" id="ARBA00022691"/>
    </source>
</evidence>
<dbReference type="PANTHER" id="PTHR11579:SF0">
    <property type="entry name" value="PROTEIN-L-ISOASPARTATE(D-ASPARTATE) O-METHYLTRANSFERASE"/>
    <property type="match status" value="1"/>
</dbReference>
<protein>
    <recommendedName>
        <fullName evidence="4">Protein-L-isoaspartate O-methyltransferase</fullName>
        <ecNumber evidence="3">2.1.1.77</ecNumber>
    </recommendedName>
    <alternativeName>
        <fullName evidence="11">L-isoaspartyl protein carboxyl methyltransferase</fullName>
    </alternativeName>
    <alternativeName>
        <fullName evidence="9">Protein L-isoaspartyl methyltransferase</fullName>
    </alternativeName>
    <alternativeName>
        <fullName evidence="10">Protein-beta-aspartate methyltransferase</fullName>
    </alternativeName>
</protein>
<evidence type="ECO:0000313" key="14">
    <source>
        <dbReference type="Proteomes" id="UP000498740"/>
    </source>
</evidence>
<keyword evidence="7 13" id="KW-0808">Transferase</keyword>
<dbReference type="InterPro" id="IPR000682">
    <property type="entry name" value="PCMT"/>
</dbReference>
<dbReference type="AlphaFoldDB" id="A0A7J0CN71"/>
<comment type="caution">
    <text evidence="13">The sequence shown here is derived from an EMBL/GenBank/DDBJ whole genome shotgun (WGS) entry which is preliminary data.</text>
</comment>
<dbReference type="InterPro" id="IPR029063">
    <property type="entry name" value="SAM-dependent_MTases_sf"/>
</dbReference>
<proteinExistence type="inferred from homology"/>
<evidence type="ECO:0000256" key="7">
    <source>
        <dbReference type="ARBA" id="ARBA00022679"/>
    </source>
</evidence>
<evidence type="ECO:0000256" key="6">
    <source>
        <dbReference type="ARBA" id="ARBA00022603"/>
    </source>
</evidence>
<dbReference type="EC" id="2.1.1.77" evidence="3"/>
<organism evidence="13 14">
    <name type="scientific">Streptomyces microflavus</name>
    <name type="common">Streptomyces lipmanii</name>
    <dbReference type="NCBI Taxonomy" id="1919"/>
    <lineage>
        <taxon>Bacteria</taxon>
        <taxon>Bacillati</taxon>
        <taxon>Actinomycetota</taxon>
        <taxon>Actinomycetes</taxon>
        <taxon>Kitasatosporales</taxon>
        <taxon>Streptomycetaceae</taxon>
        <taxon>Streptomyces</taxon>
    </lineage>
</organism>
<evidence type="ECO:0000313" key="13">
    <source>
        <dbReference type="EMBL" id="GFN03936.1"/>
    </source>
</evidence>
<keyword evidence="6 13" id="KW-0489">Methyltransferase</keyword>
<evidence type="ECO:0000256" key="10">
    <source>
        <dbReference type="ARBA" id="ARBA00031323"/>
    </source>
</evidence>
<dbReference type="CDD" id="cd02440">
    <property type="entry name" value="AdoMet_MTases"/>
    <property type="match status" value="1"/>
</dbReference>
<evidence type="ECO:0000256" key="12">
    <source>
        <dbReference type="SAM" id="MobiDB-lite"/>
    </source>
</evidence>
<evidence type="ECO:0000256" key="1">
    <source>
        <dbReference type="ARBA" id="ARBA00004496"/>
    </source>
</evidence>
<evidence type="ECO:0000256" key="11">
    <source>
        <dbReference type="ARBA" id="ARBA00031350"/>
    </source>
</evidence>
<dbReference type="Pfam" id="PF01135">
    <property type="entry name" value="PCMT"/>
    <property type="match status" value="1"/>
</dbReference>